<feature type="region of interest" description="Disordered" evidence="3">
    <location>
        <begin position="147"/>
        <end position="228"/>
    </location>
</feature>
<evidence type="ECO:0000313" key="6">
    <source>
        <dbReference type="Proteomes" id="UP000694402"/>
    </source>
</evidence>
<dbReference type="InterPro" id="IPR055220">
    <property type="entry name" value="SPRTN_ZBD"/>
</dbReference>
<sequence>MMSFPIYVHLDPSPDVRAMLLEFDDMFFGGKLSGVEIKWSVCSYEGRGGLCFIRLSEPLLKLRPLCDLAQTLLHEIIHALLFFCKHMERINQAAGTEIAVSYWISTCDGPCQTCKPYFGYVKRVMNRAPSAQDTLWGDHLRSCGGTYTKTDNSRGKTDTSKDKKPTDKPTSKCKASSTSTAAHGSFRGQKPPKNVSKTKAFLNINGSPARVHKPNSTVTKPHSDSSDALKTKQTFVQGLVNASGWKSGTAASTSTSTCLNQQLRPKGHLHLWVV</sequence>
<evidence type="ECO:0000313" key="5">
    <source>
        <dbReference type="Ensembl" id="ENSOTSP00005052612.1"/>
    </source>
</evidence>
<evidence type="ECO:0000256" key="3">
    <source>
        <dbReference type="SAM" id="MobiDB-lite"/>
    </source>
</evidence>
<keyword evidence="2" id="KW-0539">Nucleus</keyword>
<dbReference type="GO" id="GO:0004222">
    <property type="term" value="F:metalloendopeptidase activity"/>
    <property type="evidence" value="ECO:0007669"/>
    <property type="project" value="InterPro"/>
</dbReference>
<dbReference type="InterPro" id="IPR044245">
    <property type="entry name" value="Spartan"/>
</dbReference>
<feature type="compositionally biased region" description="Low complexity" evidence="3">
    <location>
        <begin position="172"/>
        <end position="182"/>
    </location>
</feature>
<feature type="domain" description="SprT-like" evidence="4">
    <location>
        <begin position="14"/>
        <end position="150"/>
    </location>
</feature>
<dbReference type="GO" id="GO:0006974">
    <property type="term" value="P:DNA damage response"/>
    <property type="evidence" value="ECO:0007669"/>
    <property type="project" value="InterPro"/>
</dbReference>
<proteinExistence type="predicted"/>
<dbReference type="Ensembl" id="ENSOTST00005057299.2">
    <property type="protein sequence ID" value="ENSOTSP00005052612.1"/>
    <property type="gene ID" value="ENSOTSG00005025468.2"/>
</dbReference>
<reference evidence="5" key="2">
    <citation type="submission" date="2025-09" db="UniProtKB">
        <authorList>
            <consortium name="Ensembl"/>
        </authorList>
    </citation>
    <scope>IDENTIFICATION</scope>
</reference>
<comment type="subcellular location">
    <subcellularLocation>
        <location evidence="1">Nucleus</location>
    </subcellularLocation>
</comment>
<dbReference type="PANTHER" id="PTHR21220:SF0">
    <property type="entry name" value="DNA-DEPENDENT METALLOPROTEASE SPRTN"/>
    <property type="match status" value="1"/>
</dbReference>
<dbReference type="GeneTree" id="ENSGT00390000003585"/>
<dbReference type="PANTHER" id="PTHR21220">
    <property type="entry name" value="DNA-DEPENDENT METALLOPROTEASE SPRTN"/>
    <property type="match status" value="1"/>
</dbReference>
<name>A0A8C8GSL5_ONCTS</name>
<accession>A0A8C8GSL5</accession>
<dbReference type="GO" id="GO:0005634">
    <property type="term" value="C:nucleus"/>
    <property type="evidence" value="ECO:0007669"/>
    <property type="project" value="UniProtKB-SubCell"/>
</dbReference>
<evidence type="ECO:0000256" key="2">
    <source>
        <dbReference type="ARBA" id="ARBA00023242"/>
    </source>
</evidence>
<reference evidence="5" key="1">
    <citation type="submission" date="2025-08" db="UniProtKB">
        <authorList>
            <consortium name="Ensembl"/>
        </authorList>
    </citation>
    <scope>IDENTIFICATION</scope>
</reference>
<feature type="compositionally biased region" description="Basic and acidic residues" evidence="3">
    <location>
        <begin position="151"/>
        <end position="170"/>
    </location>
</feature>
<organism evidence="5 6">
    <name type="scientific">Oncorhynchus tshawytscha</name>
    <name type="common">Chinook salmon</name>
    <name type="synonym">Salmo tshawytscha</name>
    <dbReference type="NCBI Taxonomy" id="74940"/>
    <lineage>
        <taxon>Eukaryota</taxon>
        <taxon>Metazoa</taxon>
        <taxon>Chordata</taxon>
        <taxon>Craniata</taxon>
        <taxon>Vertebrata</taxon>
        <taxon>Euteleostomi</taxon>
        <taxon>Actinopterygii</taxon>
        <taxon>Neopterygii</taxon>
        <taxon>Teleostei</taxon>
        <taxon>Protacanthopterygii</taxon>
        <taxon>Salmoniformes</taxon>
        <taxon>Salmonidae</taxon>
        <taxon>Salmoninae</taxon>
        <taxon>Oncorhynchus</taxon>
    </lineage>
</organism>
<evidence type="ECO:0000256" key="1">
    <source>
        <dbReference type="ARBA" id="ARBA00004123"/>
    </source>
</evidence>
<dbReference type="Pfam" id="PF10263">
    <property type="entry name" value="SprT-like"/>
    <property type="match status" value="1"/>
</dbReference>
<evidence type="ECO:0000259" key="4">
    <source>
        <dbReference type="SMART" id="SM00731"/>
    </source>
</evidence>
<dbReference type="Proteomes" id="UP000694402">
    <property type="component" value="Unassembled WGS sequence"/>
</dbReference>
<dbReference type="InterPro" id="IPR006640">
    <property type="entry name" value="SprT-like_domain"/>
</dbReference>
<dbReference type="GO" id="GO:0003697">
    <property type="term" value="F:single-stranded DNA binding"/>
    <property type="evidence" value="ECO:0007669"/>
    <property type="project" value="InterPro"/>
</dbReference>
<dbReference type="SMART" id="SM00731">
    <property type="entry name" value="SprT"/>
    <property type="match status" value="1"/>
</dbReference>
<dbReference type="Pfam" id="PF22934">
    <property type="entry name" value="SPRTN_ZBD"/>
    <property type="match status" value="1"/>
</dbReference>
<dbReference type="GO" id="GO:0031593">
    <property type="term" value="F:polyubiquitin modification-dependent protein binding"/>
    <property type="evidence" value="ECO:0007669"/>
    <property type="project" value="TreeGrafter"/>
</dbReference>
<keyword evidence="6" id="KW-1185">Reference proteome</keyword>
<dbReference type="AlphaFoldDB" id="A0A8C8GSL5"/>
<protein>
    <recommendedName>
        <fullName evidence="4">SprT-like domain-containing protein</fullName>
    </recommendedName>
</protein>